<comment type="caution">
    <text evidence="1">The sequence shown here is derived from an EMBL/GenBank/DDBJ whole genome shotgun (WGS) entry which is preliminary data.</text>
</comment>
<sequence length="97" mass="11296">MTPLRDHIDPIDENTLNISWKLLLFTLLSQNKRLPPVFGNHRISDINWTMTKSWIAITTELCGNFKSKLGAYKIKSLNHILLCSDILKFHYPNLYPN</sequence>
<protein>
    <submittedName>
        <fullName evidence="1">Uncharacterized protein</fullName>
    </submittedName>
</protein>
<dbReference type="AlphaFoldDB" id="A0A2N1MQG5"/>
<organism evidence="1 2">
    <name type="scientific">Rhizophagus irregularis</name>
    <dbReference type="NCBI Taxonomy" id="588596"/>
    <lineage>
        <taxon>Eukaryota</taxon>
        <taxon>Fungi</taxon>
        <taxon>Fungi incertae sedis</taxon>
        <taxon>Mucoromycota</taxon>
        <taxon>Glomeromycotina</taxon>
        <taxon>Glomeromycetes</taxon>
        <taxon>Glomerales</taxon>
        <taxon>Glomeraceae</taxon>
        <taxon>Rhizophagus</taxon>
    </lineage>
</organism>
<dbReference type="EMBL" id="LLXL01001557">
    <property type="protein sequence ID" value="PKK63859.1"/>
    <property type="molecule type" value="Genomic_DNA"/>
</dbReference>
<reference evidence="1 2" key="1">
    <citation type="submission" date="2016-04" db="EMBL/GenBank/DDBJ databases">
        <title>Genome analyses suggest a sexual origin of heterokaryosis in a supposedly ancient asexual fungus.</title>
        <authorList>
            <person name="Ropars J."/>
            <person name="Sedzielewska K."/>
            <person name="Noel J."/>
            <person name="Charron P."/>
            <person name="Farinelli L."/>
            <person name="Marton T."/>
            <person name="Kruger M."/>
            <person name="Pelin A."/>
            <person name="Brachmann A."/>
            <person name="Corradi N."/>
        </authorList>
    </citation>
    <scope>NUCLEOTIDE SEQUENCE [LARGE SCALE GENOMIC DNA]</scope>
    <source>
        <strain evidence="1 2">C2</strain>
    </source>
</reference>
<reference evidence="1 2" key="2">
    <citation type="submission" date="2017-10" db="EMBL/GenBank/DDBJ databases">
        <title>Extensive intraspecific genome diversity in a model arbuscular mycorrhizal fungus.</title>
        <authorList>
            <person name="Chen E.C.H."/>
            <person name="Morin E."/>
            <person name="Baudet D."/>
            <person name="Noel J."/>
            <person name="Ndikumana S."/>
            <person name="Charron P."/>
            <person name="St-Onge C."/>
            <person name="Giorgi J."/>
            <person name="Grigoriev I.V."/>
            <person name="Roux C."/>
            <person name="Martin F.M."/>
            <person name="Corradi N."/>
        </authorList>
    </citation>
    <scope>NUCLEOTIDE SEQUENCE [LARGE SCALE GENOMIC DNA]</scope>
    <source>
        <strain evidence="1 2">C2</strain>
    </source>
</reference>
<evidence type="ECO:0000313" key="2">
    <source>
        <dbReference type="Proteomes" id="UP000233469"/>
    </source>
</evidence>
<feature type="non-terminal residue" evidence="1">
    <location>
        <position position="97"/>
    </location>
</feature>
<evidence type="ECO:0000313" key="1">
    <source>
        <dbReference type="EMBL" id="PKK63859.1"/>
    </source>
</evidence>
<accession>A0A2N1MQG5</accession>
<name>A0A2N1MQG5_9GLOM</name>
<gene>
    <name evidence="1" type="ORF">RhiirC2_757632</name>
</gene>
<dbReference type="Proteomes" id="UP000233469">
    <property type="component" value="Unassembled WGS sequence"/>
</dbReference>
<proteinExistence type="predicted"/>